<feature type="transmembrane region" description="Helical" evidence="1">
    <location>
        <begin position="32"/>
        <end position="52"/>
    </location>
</feature>
<evidence type="ECO:0000313" key="2">
    <source>
        <dbReference type="EMBL" id="NMF55536.1"/>
    </source>
</evidence>
<comment type="caution">
    <text evidence="2">The sequence shown here is derived from an EMBL/GenBank/DDBJ whole genome shotgun (WGS) entry which is preliminary data.</text>
</comment>
<feature type="transmembrane region" description="Helical" evidence="1">
    <location>
        <begin position="6"/>
        <end position="25"/>
    </location>
</feature>
<accession>A0A7X9UBN3</accession>
<dbReference type="Proteomes" id="UP000546970">
    <property type="component" value="Unassembled WGS sequence"/>
</dbReference>
<evidence type="ECO:0000256" key="1">
    <source>
        <dbReference type="SAM" id="Phobius"/>
    </source>
</evidence>
<sequence length="153" mass="16790">MMTVGTLRLIFFFIYLCLATAAAVCDARTNRCPNALAFALALSSSALVGFSISERAFVHRLIFVAVLLLLLVTFELLWRRARGNAGFGMGDIKVFFSMLLIHPLCAFTALGVACVFLCLFCLVRSCTHAPFLPFLVPSFVLVLILFESCALIL</sequence>
<feature type="transmembrane region" description="Helical" evidence="1">
    <location>
        <begin position="58"/>
        <end position="78"/>
    </location>
</feature>
<keyword evidence="1" id="KW-1133">Transmembrane helix</keyword>
<keyword evidence="3" id="KW-1185">Reference proteome</keyword>
<keyword evidence="1" id="KW-0812">Transmembrane</keyword>
<gene>
    <name evidence="2" type="ORF">HF320_04225</name>
</gene>
<dbReference type="RefSeq" id="WP_169277192.1">
    <property type="nucleotide sequence ID" value="NZ_JABBCP010000002.1"/>
</dbReference>
<dbReference type="EMBL" id="JABBCP010000002">
    <property type="protein sequence ID" value="NMF55536.1"/>
    <property type="molecule type" value="Genomic_DNA"/>
</dbReference>
<feature type="transmembrane region" description="Helical" evidence="1">
    <location>
        <begin position="131"/>
        <end position="152"/>
    </location>
</feature>
<evidence type="ECO:0000313" key="3">
    <source>
        <dbReference type="Proteomes" id="UP000546970"/>
    </source>
</evidence>
<dbReference type="AlphaFoldDB" id="A0A7X9UBN3"/>
<evidence type="ECO:0008006" key="4">
    <source>
        <dbReference type="Google" id="ProtNLM"/>
    </source>
</evidence>
<keyword evidence="1" id="KW-0472">Membrane</keyword>
<name>A0A7X9UBN3_9ACTN</name>
<dbReference type="Gene3D" id="1.20.120.1220">
    <property type="match status" value="1"/>
</dbReference>
<reference evidence="2 3" key="1">
    <citation type="submission" date="2020-04" db="EMBL/GenBank/DDBJ databases">
        <title>Collinsella sp. KGMB02528 nov., an anaerobic actinobacterium isolated from human feces.</title>
        <authorList>
            <person name="Han K.-I."/>
            <person name="Eom M.K."/>
            <person name="Kim J.-S."/>
            <person name="Lee K.C."/>
            <person name="Suh M.K."/>
            <person name="Park S.-H."/>
            <person name="Lee J.H."/>
            <person name="Kang S.W."/>
            <person name="Park J.-E."/>
            <person name="Oh B.S."/>
            <person name="Yu S.Y."/>
            <person name="Choi S.-H."/>
            <person name="Lee D.H."/>
            <person name="Yoon H."/>
            <person name="Kim B.-Y."/>
            <person name="Lee J.H."/>
            <person name="Lee J.-S."/>
        </authorList>
    </citation>
    <scope>NUCLEOTIDE SEQUENCE [LARGE SCALE GENOMIC DNA]</scope>
    <source>
        <strain evidence="2 3">KGMB02528</strain>
    </source>
</reference>
<organism evidence="2 3">
    <name type="scientific">Collinsella acetigenes</name>
    <dbReference type="NCBI Taxonomy" id="2713419"/>
    <lineage>
        <taxon>Bacteria</taxon>
        <taxon>Bacillati</taxon>
        <taxon>Actinomycetota</taxon>
        <taxon>Coriobacteriia</taxon>
        <taxon>Coriobacteriales</taxon>
        <taxon>Coriobacteriaceae</taxon>
        <taxon>Collinsella</taxon>
    </lineage>
</organism>
<proteinExistence type="predicted"/>
<protein>
    <recommendedName>
        <fullName evidence="4">Prepilin type IV endopeptidase peptidase domain-containing protein</fullName>
    </recommendedName>
</protein>
<feature type="transmembrane region" description="Helical" evidence="1">
    <location>
        <begin position="99"/>
        <end position="125"/>
    </location>
</feature>